<gene>
    <name evidence="3" type="ORF">g.54686</name>
</gene>
<sequence length="124" mass="14459">NLKYDKVFNSRNMQTKSILMFCLLSLLIDQIFPCPVWAGPRKPPHLTPEQIQHRDEYCNMLDLSERDGEAPARDRSEVRYVPLIGEKQSDNKNQDPVDYVYYDGQEVKDVSDDRFKNAVLNLNP</sequence>
<keyword evidence="2" id="KW-0732">Signal</keyword>
<feature type="non-terminal residue" evidence="3">
    <location>
        <position position="1"/>
    </location>
</feature>
<feature type="chain" id="PRO_5008587673" evidence="2">
    <location>
        <begin position="39"/>
        <end position="124"/>
    </location>
</feature>
<protein>
    <submittedName>
        <fullName evidence="3">Uncharacterized protein</fullName>
    </submittedName>
</protein>
<evidence type="ECO:0000256" key="1">
    <source>
        <dbReference type="SAM" id="MobiDB-lite"/>
    </source>
</evidence>
<accession>A0A1B6LTK5</accession>
<feature type="signal peptide" evidence="2">
    <location>
        <begin position="1"/>
        <end position="38"/>
    </location>
</feature>
<feature type="region of interest" description="Disordered" evidence="1">
    <location>
        <begin position="64"/>
        <end position="96"/>
    </location>
</feature>
<dbReference type="EMBL" id="GEBQ01012984">
    <property type="protein sequence ID" value="JAT26993.1"/>
    <property type="molecule type" value="Transcribed_RNA"/>
</dbReference>
<evidence type="ECO:0000313" key="3">
    <source>
        <dbReference type="EMBL" id="JAT26993.1"/>
    </source>
</evidence>
<reference evidence="3" key="1">
    <citation type="submission" date="2015-11" db="EMBL/GenBank/DDBJ databases">
        <title>De novo transcriptome assembly of four potential Pierce s Disease insect vectors from Arizona vineyards.</title>
        <authorList>
            <person name="Tassone E.E."/>
        </authorList>
    </citation>
    <scope>NUCLEOTIDE SEQUENCE</scope>
</reference>
<evidence type="ECO:0000256" key="2">
    <source>
        <dbReference type="SAM" id="SignalP"/>
    </source>
</evidence>
<name>A0A1B6LTK5_9HEMI</name>
<organism evidence="3">
    <name type="scientific">Graphocephala atropunctata</name>
    <dbReference type="NCBI Taxonomy" id="36148"/>
    <lineage>
        <taxon>Eukaryota</taxon>
        <taxon>Metazoa</taxon>
        <taxon>Ecdysozoa</taxon>
        <taxon>Arthropoda</taxon>
        <taxon>Hexapoda</taxon>
        <taxon>Insecta</taxon>
        <taxon>Pterygota</taxon>
        <taxon>Neoptera</taxon>
        <taxon>Paraneoptera</taxon>
        <taxon>Hemiptera</taxon>
        <taxon>Auchenorrhyncha</taxon>
        <taxon>Membracoidea</taxon>
        <taxon>Cicadellidae</taxon>
        <taxon>Cicadellinae</taxon>
        <taxon>Cicadellini</taxon>
        <taxon>Graphocephala</taxon>
    </lineage>
</organism>
<dbReference type="AlphaFoldDB" id="A0A1B6LTK5"/>
<proteinExistence type="predicted"/>
<feature type="compositionally biased region" description="Basic and acidic residues" evidence="1">
    <location>
        <begin position="64"/>
        <end position="78"/>
    </location>
</feature>